<dbReference type="AlphaFoldDB" id="A0A4Q2UFM3"/>
<reference evidence="2 3" key="1">
    <citation type="submission" date="2018-12" db="EMBL/GenBank/DDBJ databases">
        <authorList>
            <person name="Grouzdev D.S."/>
            <person name="Krutkina M.S."/>
        </authorList>
    </citation>
    <scope>NUCLEOTIDE SEQUENCE [LARGE SCALE GENOMIC DNA]</scope>
    <source>
        <strain evidence="2 3">RmlP026</strain>
    </source>
</reference>
<proteinExistence type="predicted"/>
<evidence type="ECO:0000313" key="2">
    <source>
        <dbReference type="EMBL" id="RYC34027.1"/>
    </source>
</evidence>
<evidence type="ECO:0000256" key="1">
    <source>
        <dbReference type="SAM" id="Phobius"/>
    </source>
</evidence>
<dbReference type="Proteomes" id="UP000290759">
    <property type="component" value="Unassembled WGS sequence"/>
</dbReference>
<dbReference type="Pfam" id="PF04964">
    <property type="entry name" value="Flp_Fap"/>
    <property type="match status" value="1"/>
</dbReference>
<feature type="transmembrane region" description="Helical" evidence="1">
    <location>
        <begin position="20"/>
        <end position="40"/>
    </location>
</feature>
<sequence>MGPLFRRFLADRSGGSAIEHGLIVAMIACALIGTLQNMGVQLKANFGKIAAALK</sequence>
<reference evidence="2 3" key="2">
    <citation type="submission" date="2019-02" db="EMBL/GenBank/DDBJ databases">
        <title>'Lichenibacterium ramalinii' gen. nov. sp. nov., 'Lichenibacterium minor' gen. nov. sp. nov.</title>
        <authorList>
            <person name="Pankratov T."/>
        </authorList>
    </citation>
    <scope>NUCLEOTIDE SEQUENCE [LARGE SCALE GENOMIC DNA]</scope>
    <source>
        <strain evidence="2 3">RmlP026</strain>
    </source>
</reference>
<keyword evidence="1" id="KW-0472">Membrane</keyword>
<dbReference type="OrthoDB" id="5325135at2"/>
<keyword evidence="1" id="KW-1133">Transmembrane helix</keyword>
<keyword evidence="1" id="KW-0812">Transmembrane</keyword>
<comment type="caution">
    <text evidence="2">The sequence shown here is derived from an EMBL/GenBank/DDBJ whole genome shotgun (WGS) entry which is preliminary data.</text>
</comment>
<dbReference type="InterPro" id="IPR007047">
    <property type="entry name" value="Flp_Fap"/>
</dbReference>
<dbReference type="RefSeq" id="WP_129222914.1">
    <property type="nucleotide sequence ID" value="NZ_QYBB01000001.1"/>
</dbReference>
<dbReference type="EMBL" id="QYBB01000001">
    <property type="protein sequence ID" value="RYC34027.1"/>
    <property type="molecule type" value="Genomic_DNA"/>
</dbReference>
<gene>
    <name evidence="2" type="ORF">D3273_01895</name>
</gene>
<keyword evidence="3" id="KW-1185">Reference proteome</keyword>
<evidence type="ECO:0000313" key="3">
    <source>
        <dbReference type="Proteomes" id="UP000290759"/>
    </source>
</evidence>
<protein>
    <submittedName>
        <fullName evidence="2">Flp family type IVb pilin</fullName>
    </submittedName>
</protein>
<accession>A0A4Q2UFM3</accession>
<name>A0A4Q2UFM3_9HYPH</name>
<organism evidence="2 3">
    <name type="scientific">Lichenibacterium minor</name>
    <dbReference type="NCBI Taxonomy" id="2316528"/>
    <lineage>
        <taxon>Bacteria</taxon>
        <taxon>Pseudomonadati</taxon>
        <taxon>Pseudomonadota</taxon>
        <taxon>Alphaproteobacteria</taxon>
        <taxon>Hyphomicrobiales</taxon>
        <taxon>Lichenihabitantaceae</taxon>
        <taxon>Lichenibacterium</taxon>
    </lineage>
</organism>